<dbReference type="Pfam" id="PF00583">
    <property type="entry name" value="Acetyltransf_1"/>
    <property type="match status" value="1"/>
</dbReference>
<accession>A0A812SSS5</accession>
<dbReference type="SUPFAM" id="SSF55729">
    <property type="entry name" value="Acyl-CoA N-acyltransferases (Nat)"/>
    <property type="match status" value="1"/>
</dbReference>
<dbReference type="Gene3D" id="3.40.630.30">
    <property type="match status" value="1"/>
</dbReference>
<dbReference type="OrthoDB" id="437593at2759"/>
<name>A0A812SSS5_SYMPI</name>
<keyword evidence="3" id="KW-1185">Reference proteome</keyword>
<dbReference type="EMBL" id="CAJNIZ010026769">
    <property type="protein sequence ID" value="CAE7494913.1"/>
    <property type="molecule type" value="Genomic_DNA"/>
</dbReference>
<gene>
    <name evidence="2" type="ORF">SPIL2461_LOCUS12764</name>
</gene>
<proteinExistence type="predicted"/>
<dbReference type="Proteomes" id="UP000649617">
    <property type="component" value="Unassembled WGS sequence"/>
</dbReference>
<evidence type="ECO:0000313" key="2">
    <source>
        <dbReference type="EMBL" id="CAE7494913.1"/>
    </source>
</evidence>
<reference evidence="2" key="1">
    <citation type="submission" date="2021-02" db="EMBL/GenBank/DDBJ databases">
        <authorList>
            <person name="Dougan E. K."/>
            <person name="Rhodes N."/>
            <person name="Thang M."/>
            <person name="Chan C."/>
        </authorList>
    </citation>
    <scope>NUCLEOTIDE SEQUENCE</scope>
</reference>
<feature type="domain" description="N-acetyltransferase" evidence="1">
    <location>
        <begin position="228"/>
        <end position="284"/>
    </location>
</feature>
<evidence type="ECO:0000259" key="1">
    <source>
        <dbReference type="Pfam" id="PF00583"/>
    </source>
</evidence>
<dbReference type="InterPro" id="IPR016181">
    <property type="entry name" value="Acyl_CoA_acyltransferase"/>
</dbReference>
<evidence type="ECO:0000313" key="3">
    <source>
        <dbReference type="Proteomes" id="UP000649617"/>
    </source>
</evidence>
<protein>
    <recommendedName>
        <fullName evidence="1">N-acetyltransferase domain-containing protein</fullName>
    </recommendedName>
</protein>
<dbReference type="GO" id="GO:0016747">
    <property type="term" value="F:acyltransferase activity, transferring groups other than amino-acyl groups"/>
    <property type="evidence" value="ECO:0007669"/>
    <property type="project" value="InterPro"/>
</dbReference>
<dbReference type="AlphaFoldDB" id="A0A812SSS5"/>
<organism evidence="2 3">
    <name type="scientific">Symbiodinium pilosum</name>
    <name type="common">Dinoflagellate</name>
    <dbReference type="NCBI Taxonomy" id="2952"/>
    <lineage>
        <taxon>Eukaryota</taxon>
        <taxon>Sar</taxon>
        <taxon>Alveolata</taxon>
        <taxon>Dinophyceae</taxon>
        <taxon>Suessiales</taxon>
        <taxon>Symbiodiniaceae</taxon>
        <taxon>Symbiodinium</taxon>
    </lineage>
</organism>
<sequence>MTIASDMWQPPRELPGVKSRKRPIFEIALGSLDGAIGGVHRVSGLKLTLESRVAALGPGGEVAMQLLLGQLSLKGGKVQRHEGLAVARLGEHLAGEEASEAEHFERAASELNEQRPQVVVLETWGGPEWEKASSQLLEALRGFRGAVVVAAEEEDESVKSLCPVCWRNAAGWLWQEPLKQDLMVLDDIKEEDADEEVKAMLQEVRTLSKEAFFGEDSVQKAADRGWTLSLLVDTESESKKFCGFICYHLSTKSSEFHVARIAVVARSRGRGYGKHFMQWTLKKCALLPRTQCAWNLACT</sequence>
<comment type="caution">
    <text evidence="2">The sequence shown here is derived from an EMBL/GenBank/DDBJ whole genome shotgun (WGS) entry which is preliminary data.</text>
</comment>
<dbReference type="InterPro" id="IPR000182">
    <property type="entry name" value="GNAT_dom"/>
</dbReference>